<evidence type="ECO:0000256" key="1">
    <source>
        <dbReference type="ARBA" id="ARBA00022478"/>
    </source>
</evidence>
<evidence type="ECO:0000256" key="15">
    <source>
        <dbReference type="SAM" id="Coils"/>
    </source>
</evidence>
<dbReference type="InterPro" id="IPR034151">
    <property type="entry name" value="TOPRIM_DnaG_bac"/>
</dbReference>
<proteinExistence type="inferred from homology"/>
<comment type="subunit">
    <text evidence="12">Monomer. Interacts with DnaB.</text>
</comment>
<sequence>MTQRIPEEVVNAVRRELDVVDVISEYIQLKKQGRNFTGLCPFHGEKTPSFSVSQDKQLYHCFGCGAGGNVFTFVMEYEGLSFLEAIQKLGKKTSVALPEIDEAAQEAPKQEEKSWYKGHELAMKMYHHLLVSSPEGKKAREYLRGRGFTKEVIDRFQIGYAPDSWNFLTDFLTKRGLDPKEMSTCGLLAARESDGKQFDRFRDRIMFPIWDKRGNVIAFGGRVLDPENKPKYLNSPESEVFNKGSLLYHFHGARPSMKRKNEAVLFEGYVDVISAYRAGIEHGVGALGTALSDEQARMLRRNADKVILCYDGDNAGQTASWKNAEILMNAGLEVYISVLPDGQDPDDYIQQYGTERFADNIIGRPKTLMEFKSGFLRRDKDMSLEADQLRYAEEMLIEIGKLPKALERDHYLKQLEEEFSLSYEVLKQEMKEHVQNNVKARTKEVRQVQRKETAARAKKMQTAEEKAEQDLITLMLHSEEAAERVEERIGSAFQNETNQALAALLYSYYASGHNSDPARFIESVQDNDLKQQAAALAMKQIHLDLTEQVMDDYVNQILYRAPVKRQIEHLQQLMKQTSDREELTKYVNQLVELKSKLQ</sequence>
<dbReference type="Pfam" id="PF01807">
    <property type="entry name" value="Zn_ribbon_DnaG"/>
    <property type="match status" value="1"/>
</dbReference>
<comment type="similarity">
    <text evidence="12 13">Belongs to the DnaG primase family.</text>
</comment>
<comment type="domain">
    <text evidence="12">Contains an N-terminal zinc-binding domain, a central core domain that contains the primase activity, and a C-terminal DnaB-binding domain.</text>
</comment>
<dbReference type="GO" id="GO:1990077">
    <property type="term" value="C:primosome complex"/>
    <property type="evidence" value="ECO:0007669"/>
    <property type="project" value="UniProtKB-KW"/>
</dbReference>
<keyword evidence="2 12" id="KW-0639">Primosome</keyword>
<dbReference type="CDD" id="cd03364">
    <property type="entry name" value="TOPRIM_DnaG_primases"/>
    <property type="match status" value="1"/>
</dbReference>
<dbReference type="PANTHER" id="PTHR30313">
    <property type="entry name" value="DNA PRIMASE"/>
    <property type="match status" value="1"/>
</dbReference>
<dbReference type="GO" id="GO:0000428">
    <property type="term" value="C:DNA-directed RNA polymerase complex"/>
    <property type="evidence" value="ECO:0007669"/>
    <property type="project" value="UniProtKB-KW"/>
</dbReference>
<feature type="zinc finger region" description="CHC2-type" evidence="12 14">
    <location>
        <begin position="40"/>
        <end position="64"/>
    </location>
</feature>
<evidence type="ECO:0000256" key="6">
    <source>
        <dbReference type="ARBA" id="ARBA00022723"/>
    </source>
</evidence>
<comment type="function">
    <text evidence="12 13">RNA polymerase that catalyzes the synthesis of short RNA molecules used as primers for DNA polymerase during DNA replication.</text>
</comment>
<keyword evidence="8 12" id="KW-0862">Zinc</keyword>
<dbReference type="Pfam" id="PF10410">
    <property type="entry name" value="DnaB_bind"/>
    <property type="match status" value="1"/>
</dbReference>
<feature type="domain" description="Toprim" evidence="16">
    <location>
        <begin position="261"/>
        <end position="340"/>
    </location>
</feature>
<keyword evidence="4 12" id="KW-0548">Nucleotidyltransferase</keyword>
<dbReference type="InterPro" id="IPR050219">
    <property type="entry name" value="DnaG_primase"/>
</dbReference>
<dbReference type="SMART" id="SM00766">
    <property type="entry name" value="DnaG_DnaB_bind"/>
    <property type="match status" value="1"/>
</dbReference>
<dbReference type="InterPro" id="IPR037068">
    <property type="entry name" value="DNA_primase_core_N_sf"/>
</dbReference>
<evidence type="ECO:0000256" key="7">
    <source>
        <dbReference type="ARBA" id="ARBA00022771"/>
    </source>
</evidence>
<dbReference type="EC" id="2.7.7.101" evidence="12"/>
<dbReference type="Pfam" id="PF13155">
    <property type="entry name" value="Toprim_2"/>
    <property type="match status" value="1"/>
</dbReference>
<evidence type="ECO:0000256" key="2">
    <source>
        <dbReference type="ARBA" id="ARBA00022515"/>
    </source>
</evidence>
<evidence type="ECO:0000256" key="3">
    <source>
        <dbReference type="ARBA" id="ARBA00022679"/>
    </source>
</evidence>
<dbReference type="PIRSF" id="PIRSF002811">
    <property type="entry name" value="DnaG"/>
    <property type="match status" value="1"/>
</dbReference>
<comment type="catalytic activity">
    <reaction evidence="12">
        <text>ssDNA + n NTP = ssDNA/pppN(pN)n-1 hybrid + (n-1) diphosphate.</text>
        <dbReference type="EC" id="2.7.7.101"/>
    </reaction>
</comment>
<accession>A0A1H0BBQ5</accession>
<dbReference type="STRING" id="745820.SAMN04488053_101831"/>
<keyword evidence="3 12" id="KW-0808">Transferase</keyword>
<evidence type="ECO:0000256" key="11">
    <source>
        <dbReference type="ARBA" id="ARBA00023163"/>
    </source>
</evidence>
<dbReference type="EMBL" id="FNIL01000001">
    <property type="protein sequence ID" value="SDN43104.1"/>
    <property type="molecule type" value="Genomic_DNA"/>
</dbReference>
<dbReference type="RefSeq" id="WP_090840821.1">
    <property type="nucleotide sequence ID" value="NZ_FNIL01000001.1"/>
</dbReference>
<dbReference type="GO" id="GO:0006269">
    <property type="term" value="P:DNA replication, synthesis of primer"/>
    <property type="evidence" value="ECO:0007669"/>
    <property type="project" value="UniProtKB-UniRule"/>
</dbReference>
<keyword evidence="11 12" id="KW-0804">Transcription</keyword>
<dbReference type="GO" id="GO:0003899">
    <property type="term" value="F:DNA-directed RNA polymerase activity"/>
    <property type="evidence" value="ECO:0007669"/>
    <property type="project" value="UniProtKB-UniRule"/>
</dbReference>
<dbReference type="InterPro" id="IPR002694">
    <property type="entry name" value="Znf_CHC2"/>
</dbReference>
<evidence type="ECO:0000256" key="4">
    <source>
        <dbReference type="ARBA" id="ARBA00022695"/>
    </source>
</evidence>
<dbReference type="HAMAP" id="MF_00974">
    <property type="entry name" value="DNA_primase_DnaG"/>
    <property type="match status" value="1"/>
</dbReference>
<feature type="coiled-coil region" evidence="15">
    <location>
        <begin position="423"/>
        <end position="470"/>
    </location>
</feature>
<dbReference type="Gene3D" id="1.10.860.10">
    <property type="entry name" value="DNAb Helicase, Chain A"/>
    <property type="match status" value="1"/>
</dbReference>
<dbReference type="Pfam" id="PF08275">
    <property type="entry name" value="DNAG_N"/>
    <property type="match status" value="1"/>
</dbReference>
<keyword evidence="7 12" id="KW-0863">Zinc-finger</keyword>
<reference evidence="18" key="1">
    <citation type="submission" date="2016-10" db="EMBL/GenBank/DDBJ databases">
        <authorList>
            <person name="Varghese N."/>
            <person name="Submissions S."/>
        </authorList>
    </citation>
    <scope>NUCLEOTIDE SEQUENCE [LARGE SCALE GENOMIC DNA]</scope>
    <source>
        <strain evidence="18">CGMCC 1.10369</strain>
    </source>
</reference>
<dbReference type="SMART" id="SM00400">
    <property type="entry name" value="ZnF_CHCC"/>
    <property type="match status" value="1"/>
</dbReference>
<evidence type="ECO:0000256" key="14">
    <source>
        <dbReference type="PIRSR" id="PIRSR002811-1"/>
    </source>
</evidence>
<name>A0A1H0BBQ5_9BACI</name>
<evidence type="ECO:0000256" key="5">
    <source>
        <dbReference type="ARBA" id="ARBA00022705"/>
    </source>
</evidence>
<dbReference type="InterPro" id="IPR013264">
    <property type="entry name" value="DNAG_N"/>
</dbReference>
<dbReference type="Gene3D" id="3.40.1360.10">
    <property type="match status" value="1"/>
</dbReference>
<keyword evidence="5 12" id="KW-0235">DNA replication</keyword>
<dbReference type="SMART" id="SM00493">
    <property type="entry name" value="TOPRIM"/>
    <property type="match status" value="1"/>
</dbReference>
<evidence type="ECO:0000256" key="13">
    <source>
        <dbReference type="PIRNR" id="PIRNR002811"/>
    </source>
</evidence>
<keyword evidence="10 12" id="KW-0238">DNA-binding</keyword>
<protein>
    <recommendedName>
        <fullName evidence="12 13">DNA primase</fullName>
        <ecNumber evidence="12">2.7.7.101</ecNumber>
    </recommendedName>
</protein>
<gene>
    <name evidence="12" type="primary">dnaG</name>
    <name evidence="17" type="ORF">SAMN04488053_101831</name>
</gene>
<dbReference type="SUPFAM" id="SSF57783">
    <property type="entry name" value="Zinc beta-ribbon"/>
    <property type="match status" value="1"/>
</dbReference>
<evidence type="ECO:0000313" key="17">
    <source>
        <dbReference type="EMBL" id="SDN43104.1"/>
    </source>
</evidence>
<evidence type="ECO:0000256" key="8">
    <source>
        <dbReference type="ARBA" id="ARBA00022833"/>
    </source>
</evidence>
<keyword evidence="9" id="KW-0460">Magnesium</keyword>
<keyword evidence="15" id="KW-0175">Coiled coil</keyword>
<dbReference type="InterPro" id="IPR013173">
    <property type="entry name" value="DNA_primase_DnaG_DnaB-bd_dom"/>
</dbReference>
<keyword evidence="6 12" id="KW-0479">Metal-binding</keyword>
<dbReference type="GO" id="GO:0008270">
    <property type="term" value="F:zinc ion binding"/>
    <property type="evidence" value="ECO:0007669"/>
    <property type="project" value="UniProtKB-UniRule"/>
</dbReference>
<dbReference type="Gene3D" id="3.90.980.10">
    <property type="entry name" value="DNA primase, catalytic core, N-terminal domain"/>
    <property type="match status" value="1"/>
</dbReference>
<dbReference type="Gene3D" id="3.90.580.10">
    <property type="entry name" value="Zinc finger, CHC2-type domain"/>
    <property type="match status" value="1"/>
</dbReference>
<evidence type="ECO:0000313" key="18">
    <source>
        <dbReference type="Proteomes" id="UP000198778"/>
    </source>
</evidence>
<dbReference type="PANTHER" id="PTHR30313:SF2">
    <property type="entry name" value="DNA PRIMASE"/>
    <property type="match status" value="1"/>
</dbReference>
<organism evidence="17 18">
    <name type="scientific">Alkalicoccus daliensis</name>
    <dbReference type="NCBI Taxonomy" id="745820"/>
    <lineage>
        <taxon>Bacteria</taxon>
        <taxon>Bacillati</taxon>
        <taxon>Bacillota</taxon>
        <taxon>Bacilli</taxon>
        <taxon>Bacillales</taxon>
        <taxon>Bacillaceae</taxon>
        <taxon>Alkalicoccus</taxon>
    </lineage>
</organism>
<keyword evidence="1 12" id="KW-0240">DNA-directed RNA polymerase</keyword>
<dbReference type="SUPFAM" id="SSF56731">
    <property type="entry name" value="DNA primase core"/>
    <property type="match status" value="1"/>
</dbReference>
<dbReference type="Proteomes" id="UP000198778">
    <property type="component" value="Unassembled WGS sequence"/>
</dbReference>
<dbReference type="InterPro" id="IPR006295">
    <property type="entry name" value="DNA_primase_DnaG"/>
</dbReference>
<evidence type="ECO:0000256" key="10">
    <source>
        <dbReference type="ARBA" id="ARBA00023125"/>
    </source>
</evidence>
<dbReference type="GO" id="GO:0003677">
    <property type="term" value="F:DNA binding"/>
    <property type="evidence" value="ECO:0007669"/>
    <property type="project" value="UniProtKB-KW"/>
</dbReference>
<dbReference type="InterPro" id="IPR036977">
    <property type="entry name" value="DNA_primase_Znf_CHC2"/>
</dbReference>
<evidence type="ECO:0000256" key="9">
    <source>
        <dbReference type="ARBA" id="ARBA00022842"/>
    </source>
</evidence>
<dbReference type="FunFam" id="3.90.980.10:FF:000001">
    <property type="entry name" value="DNA primase"/>
    <property type="match status" value="1"/>
</dbReference>
<dbReference type="AlphaFoldDB" id="A0A1H0BBQ5"/>
<dbReference type="InterPro" id="IPR019475">
    <property type="entry name" value="DNA_primase_DnaB-bd"/>
</dbReference>
<dbReference type="OrthoDB" id="9803773at2"/>
<evidence type="ECO:0000259" key="16">
    <source>
        <dbReference type="PROSITE" id="PS50880"/>
    </source>
</evidence>
<dbReference type="GO" id="GO:0005737">
    <property type="term" value="C:cytoplasm"/>
    <property type="evidence" value="ECO:0007669"/>
    <property type="project" value="TreeGrafter"/>
</dbReference>
<dbReference type="NCBIfam" id="TIGR01391">
    <property type="entry name" value="dnaG"/>
    <property type="match status" value="1"/>
</dbReference>
<comment type="cofactor">
    <cofactor evidence="12 13 14">
        <name>Zn(2+)</name>
        <dbReference type="ChEBI" id="CHEBI:29105"/>
    </cofactor>
    <text evidence="12 13 14">Binds 1 zinc ion per monomer.</text>
</comment>
<evidence type="ECO:0000256" key="12">
    <source>
        <dbReference type="HAMAP-Rule" id="MF_00974"/>
    </source>
</evidence>
<dbReference type="InterPro" id="IPR030846">
    <property type="entry name" value="DnaG_bac"/>
</dbReference>
<dbReference type="InterPro" id="IPR006171">
    <property type="entry name" value="TOPRIM_dom"/>
</dbReference>
<dbReference type="PROSITE" id="PS50880">
    <property type="entry name" value="TOPRIM"/>
    <property type="match status" value="1"/>
</dbReference>
<dbReference type="FunFam" id="3.90.580.10:FF:000001">
    <property type="entry name" value="DNA primase"/>
    <property type="match status" value="1"/>
</dbReference>
<keyword evidence="18" id="KW-1185">Reference proteome</keyword>
<dbReference type="InterPro" id="IPR016136">
    <property type="entry name" value="DNA_helicase_N/primase_C"/>
</dbReference>